<feature type="region of interest" description="Disordered" evidence="1">
    <location>
        <begin position="1"/>
        <end position="27"/>
    </location>
</feature>
<dbReference type="AlphaFoldDB" id="A0AAN8XCS6"/>
<evidence type="ECO:0000313" key="2">
    <source>
        <dbReference type="EMBL" id="KAK7080516.1"/>
    </source>
</evidence>
<dbReference type="EMBL" id="JAXCGZ010005884">
    <property type="protein sequence ID" value="KAK7080516.1"/>
    <property type="molecule type" value="Genomic_DNA"/>
</dbReference>
<comment type="caution">
    <text evidence="2">The sequence shown here is derived from an EMBL/GenBank/DDBJ whole genome shotgun (WGS) entry which is preliminary data.</text>
</comment>
<name>A0AAN8XCS6_HALRR</name>
<keyword evidence="3" id="KW-1185">Reference proteome</keyword>
<gene>
    <name evidence="2" type="primary">TTC28_1</name>
    <name evidence="2" type="ORF">SK128_005561</name>
</gene>
<protein>
    <submittedName>
        <fullName evidence="2">Tetratricopeptide repeat protein 28</fullName>
    </submittedName>
</protein>
<organism evidence="2 3">
    <name type="scientific">Halocaridina rubra</name>
    <name type="common">Hawaiian red shrimp</name>
    <dbReference type="NCBI Taxonomy" id="373956"/>
    <lineage>
        <taxon>Eukaryota</taxon>
        <taxon>Metazoa</taxon>
        <taxon>Ecdysozoa</taxon>
        <taxon>Arthropoda</taxon>
        <taxon>Crustacea</taxon>
        <taxon>Multicrustacea</taxon>
        <taxon>Malacostraca</taxon>
        <taxon>Eumalacostraca</taxon>
        <taxon>Eucarida</taxon>
        <taxon>Decapoda</taxon>
        <taxon>Pleocyemata</taxon>
        <taxon>Caridea</taxon>
        <taxon>Atyoidea</taxon>
        <taxon>Atyidae</taxon>
        <taxon>Halocaridina</taxon>
    </lineage>
</organism>
<proteinExistence type="predicted"/>
<sequence>MVLLRSSRGGAKKDSTSSATRATSRGRRKPLVTWVTLRNAWCTRKMARKSPHCSLLAYYRQGVALQCLGRHADAVAAFSSGLAQDPKSLQLLEGLVEAAMKSPLRGKLIMGRSTIL</sequence>
<reference evidence="2 3" key="1">
    <citation type="submission" date="2023-11" db="EMBL/GenBank/DDBJ databases">
        <title>Halocaridina rubra genome assembly.</title>
        <authorList>
            <person name="Smith C."/>
        </authorList>
    </citation>
    <scope>NUCLEOTIDE SEQUENCE [LARGE SCALE GENOMIC DNA]</scope>
    <source>
        <strain evidence="2">EP-1</strain>
        <tissue evidence="2">Whole</tissue>
    </source>
</reference>
<dbReference type="SUPFAM" id="SSF48452">
    <property type="entry name" value="TPR-like"/>
    <property type="match status" value="1"/>
</dbReference>
<evidence type="ECO:0000313" key="3">
    <source>
        <dbReference type="Proteomes" id="UP001381693"/>
    </source>
</evidence>
<evidence type="ECO:0000256" key="1">
    <source>
        <dbReference type="SAM" id="MobiDB-lite"/>
    </source>
</evidence>
<dbReference type="Proteomes" id="UP001381693">
    <property type="component" value="Unassembled WGS sequence"/>
</dbReference>
<dbReference type="InterPro" id="IPR011990">
    <property type="entry name" value="TPR-like_helical_dom_sf"/>
</dbReference>
<accession>A0AAN8XCS6</accession>